<keyword evidence="1" id="KW-0812">Transmembrane</keyword>
<evidence type="ECO:0000313" key="3">
    <source>
        <dbReference type="Proteomes" id="UP000053144"/>
    </source>
</evidence>
<gene>
    <name evidence="2" type="ORF">LR48_Vigan304s002300</name>
</gene>
<keyword evidence="1" id="KW-0472">Membrane</keyword>
<dbReference type="EMBL" id="KQ258334">
    <property type="protein sequence ID" value="KOM26676.1"/>
    <property type="molecule type" value="Genomic_DNA"/>
</dbReference>
<dbReference type="AlphaFoldDB" id="A0A0L9T8J0"/>
<feature type="transmembrane region" description="Helical" evidence="1">
    <location>
        <begin position="21"/>
        <end position="39"/>
    </location>
</feature>
<evidence type="ECO:0000313" key="2">
    <source>
        <dbReference type="EMBL" id="KOM26676.1"/>
    </source>
</evidence>
<organism evidence="2 3">
    <name type="scientific">Phaseolus angularis</name>
    <name type="common">Azuki bean</name>
    <name type="synonym">Vigna angularis</name>
    <dbReference type="NCBI Taxonomy" id="3914"/>
    <lineage>
        <taxon>Eukaryota</taxon>
        <taxon>Viridiplantae</taxon>
        <taxon>Streptophyta</taxon>
        <taxon>Embryophyta</taxon>
        <taxon>Tracheophyta</taxon>
        <taxon>Spermatophyta</taxon>
        <taxon>Magnoliopsida</taxon>
        <taxon>eudicotyledons</taxon>
        <taxon>Gunneridae</taxon>
        <taxon>Pentapetalae</taxon>
        <taxon>rosids</taxon>
        <taxon>fabids</taxon>
        <taxon>Fabales</taxon>
        <taxon>Fabaceae</taxon>
        <taxon>Papilionoideae</taxon>
        <taxon>50 kb inversion clade</taxon>
        <taxon>NPAAA clade</taxon>
        <taxon>indigoferoid/millettioid clade</taxon>
        <taxon>Phaseoleae</taxon>
        <taxon>Vigna</taxon>
    </lineage>
</organism>
<dbReference type="Proteomes" id="UP000053144">
    <property type="component" value="Unassembled WGS sequence"/>
</dbReference>
<reference evidence="3" key="1">
    <citation type="journal article" date="2015" name="Proc. Natl. Acad. Sci. U.S.A.">
        <title>Genome sequencing of adzuki bean (Vigna angularis) provides insight into high starch and low fat accumulation and domestication.</title>
        <authorList>
            <person name="Yang K."/>
            <person name="Tian Z."/>
            <person name="Chen C."/>
            <person name="Luo L."/>
            <person name="Zhao B."/>
            <person name="Wang Z."/>
            <person name="Yu L."/>
            <person name="Li Y."/>
            <person name="Sun Y."/>
            <person name="Li W."/>
            <person name="Chen Y."/>
            <person name="Li Y."/>
            <person name="Zhang Y."/>
            <person name="Ai D."/>
            <person name="Zhao J."/>
            <person name="Shang C."/>
            <person name="Ma Y."/>
            <person name="Wu B."/>
            <person name="Wang M."/>
            <person name="Gao L."/>
            <person name="Sun D."/>
            <person name="Zhang P."/>
            <person name="Guo F."/>
            <person name="Wang W."/>
            <person name="Li Y."/>
            <person name="Wang J."/>
            <person name="Varshney R.K."/>
            <person name="Wang J."/>
            <person name="Ling H.Q."/>
            <person name="Wan P."/>
        </authorList>
    </citation>
    <scope>NUCLEOTIDE SEQUENCE</scope>
    <source>
        <strain evidence="3">cv. Jingnong 6</strain>
    </source>
</reference>
<accession>A0A0L9T8J0</accession>
<proteinExistence type="predicted"/>
<keyword evidence="1" id="KW-1133">Transmembrane helix</keyword>
<sequence>MHSSPKIPIPRNVLPTPLPRILIRILFLFLILNLIPLRVSPINSNIAPFLRTKNRNWMRLPFPIALIRLRRDLIQKEIVVITTRCWNHIREVGPVHHHGANVHHAMEPPRRLSELKGAVWGCSWRGRHCLGVFVERKESSCKEEEENCLYEKSEL</sequence>
<dbReference type="Gramene" id="KOM26676">
    <property type="protein sequence ID" value="KOM26676"/>
    <property type="gene ID" value="LR48_Vigan304s002300"/>
</dbReference>
<name>A0A0L9T8J0_PHAAN</name>
<protein>
    <submittedName>
        <fullName evidence="2">Uncharacterized protein</fullName>
    </submittedName>
</protein>
<evidence type="ECO:0000256" key="1">
    <source>
        <dbReference type="SAM" id="Phobius"/>
    </source>
</evidence>